<dbReference type="Proteomes" id="UP000233551">
    <property type="component" value="Unassembled WGS sequence"/>
</dbReference>
<keyword evidence="5" id="KW-1185">Reference proteome</keyword>
<dbReference type="AlphaFoldDB" id="A0A218WRF1"/>
<organism evidence="2 4">
    <name type="scientific">Punica granatum</name>
    <name type="common">Pomegranate</name>
    <dbReference type="NCBI Taxonomy" id="22663"/>
    <lineage>
        <taxon>Eukaryota</taxon>
        <taxon>Viridiplantae</taxon>
        <taxon>Streptophyta</taxon>
        <taxon>Embryophyta</taxon>
        <taxon>Tracheophyta</taxon>
        <taxon>Spermatophyta</taxon>
        <taxon>Magnoliopsida</taxon>
        <taxon>eudicotyledons</taxon>
        <taxon>Gunneridae</taxon>
        <taxon>Pentapetalae</taxon>
        <taxon>rosids</taxon>
        <taxon>malvids</taxon>
        <taxon>Myrtales</taxon>
        <taxon>Lythraceae</taxon>
        <taxon>Punica</taxon>
    </lineage>
</organism>
<accession>A0A218WRF1</accession>
<reference evidence="2" key="2">
    <citation type="submission" date="2017-06" db="EMBL/GenBank/DDBJ databases">
        <title>The pomegranate genome and the genomics of punicalagin biosynthesis.</title>
        <authorList>
            <person name="Xu C."/>
        </authorList>
    </citation>
    <scope>NUCLEOTIDE SEQUENCE [LARGE SCALE GENOMIC DNA]</scope>
    <source>
        <tissue evidence="2">Fresh leaf</tissue>
    </source>
</reference>
<protein>
    <submittedName>
        <fullName evidence="2">Uncharacterized protein</fullName>
    </submittedName>
</protein>
<proteinExistence type="predicted"/>
<dbReference type="EMBL" id="MTKT01003711">
    <property type="protein sequence ID" value="OWM74542.1"/>
    <property type="molecule type" value="Genomic_DNA"/>
</dbReference>
<reference evidence="4" key="1">
    <citation type="journal article" date="2017" name="Plant J.">
        <title>The pomegranate (Punica granatum L.) genome and the genomics of punicalagin biosynthesis.</title>
        <authorList>
            <person name="Qin G."/>
            <person name="Xu C."/>
            <person name="Ming R."/>
            <person name="Tang H."/>
            <person name="Guyot R."/>
            <person name="Kramer E.M."/>
            <person name="Hu Y."/>
            <person name="Yi X."/>
            <person name="Qi Y."/>
            <person name="Xu X."/>
            <person name="Gao Z."/>
            <person name="Pan H."/>
            <person name="Jian J."/>
            <person name="Tian Y."/>
            <person name="Yue Z."/>
            <person name="Xu Y."/>
        </authorList>
    </citation>
    <scope>NUCLEOTIDE SEQUENCE [LARGE SCALE GENOMIC DNA]</scope>
    <source>
        <strain evidence="4">cv. Dabenzi</strain>
    </source>
</reference>
<evidence type="ECO:0000313" key="5">
    <source>
        <dbReference type="Proteomes" id="UP000233551"/>
    </source>
</evidence>
<dbReference type="EMBL" id="PGOL01001955">
    <property type="protein sequence ID" value="PKI52244.1"/>
    <property type="molecule type" value="Genomic_DNA"/>
</dbReference>
<feature type="region of interest" description="Disordered" evidence="1">
    <location>
        <begin position="1"/>
        <end position="21"/>
    </location>
</feature>
<dbReference type="Proteomes" id="UP000197138">
    <property type="component" value="Unassembled WGS sequence"/>
</dbReference>
<evidence type="ECO:0000313" key="2">
    <source>
        <dbReference type="EMBL" id="OWM74542.1"/>
    </source>
</evidence>
<evidence type="ECO:0000313" key="4">
    <source>
        <dbReference type="Proteomes" id="UP000197138"/>
    </source>
</evidence>
<evidence type="ECO:0000256" key="1">
    <source>
        <dbReference type="SAM" id="MobiDB-lite"/>
    </source>
</evidence>
<sequence>MPLKDPQMGDHACFYGPQGGTKDHRERVQGVERVKLLVFYVGGRRLEVVENGLNQPLTGRRNEGKICCSVMESG</sequence>
<gene>
    <name evidence="2" type="ORF">CDL15_Pgr005121</name>
    <name evidence="3" type="ORF">CRG98_027364</name>
</gene>
<name>A0A218WRF1_PUNGR</name>
<comment type="caution">
    <text evidence="2">The sequence shown here is derived from an EMBL/GenBank/DDBJ whole genome shotgun (WGS) entry which is preliminary data.</text>
</comment>
<reference evidence="3 5" key="3">
    <citation type="submission" date="2017-11" db="EMBL/GenBank/DDBJ databases">
        <title>De-novo sequencing of pomegranate (Punica granatum L.) genome.</title>
        <authorList>
            <person name="Akparov Z."/>
            <person name="Amiraslanov A."/>
            <person name="Hajiyeva S."/>
            <person name="Abbasov M."/>
            <person name="Kaur K."/>
            <person name="Hamwieh A."/>
            <person name="Solovyev V."/>
            <person name="Salamov A."/>
            <person name="Braich B."/>
            <person name="Kosarev P."/>
            <person name="Mahmoud A."/>
            <person name="Hajiyev E."/>
            <person name="Babayeva S."/>
            <person name="Izzatullayeva V."/>
            <person name="Mammadov A."/>
            <person name="Mammadov A."/>
            <person name="Sharifova S."/>
            <person name="Ojaghi J."/>
            <person name="Eynullazada K."/>
            <person name="Bayramov B."/>
            <person name="Abdulazimova A."/>
            <person name="Shahmuradov I."/>
        </authorList>
    </citation>
    <scope>NUCLEOTIDE SEQUENCE [LARGE SCALE GENOMIC DNA]</scope>
    <source>
        <strain evidence="3">AG2017</strain>
        <strain evidence="5">cv. AG2017</strain>
        <tissue evidence="3">Leaf</tissue>
    </source>
</reference>
<evidence type="ECO:0000313" key="3">
    <source>
        <dbReference type="EMBL" id="PKI52244.1"/>
    </source>
</evidence>